<evidence type="ECO:0000313" key="5">
    <source>
        <dbReference type="EMBL" id="SET19258.1"/>
    </source>
</evidence>
<evidence type="ECO:0000259" key="4">
    <source>
        <dbReference type="Pfam" id="PF00881"/>
    </source>
</evidence>
<dbReference type="STRING" id="426128.SAMN05660297_01677"/>
<evidence type="ECO:0000256" key="2">
    <source>
        <dbReference type="ARBA" id="ARBA00022643"/>
    </source>
</evidence>
<dbReference type="GO" id="GO:0016491">
    <property type="term" value="F:oxidoreductase activity"/>
    <property type="evidence" value="ECO:0007669"/>
    <property type="project" value="UniProtKB-KW"/>
</dbReference>
<dbReference type="PANTHER" id="PTHR23026:SF90">
    <property type="entry name" value="IODOTYROSINE DEIODINASE 1"/>
    <property type="match status" value="1"/>
</dbReference>
<dbReference type="Gene3D" id="3.40.109.10">
    <property type="entry name" value="NADH Oxidase"/>
    <property type="match status" value="1"/>
</dbReference>
<evidence type="ECO:0000256" key="3">
    <source>
        <dbReference type="ARBA" id="ARBA00023002"/>
    </source>
</evidence>
<gene>
    <name evidence="5" type="ORF">SAMN05660297_01677</name>
</gene>
<evidence type="ECO:0000256" key="1">
    <source>
        <dbReference type="ARBA" id="ARBA00022630"/>
    </source>
</evidence>
<dbReference type="PANTHER" id="PTHR23026">
    <property type="entry name" value="NADPH NITROREDUCTASE"/>
    <property type="match status" value="1"/>
</dbReference>
<dbReference type="Pfam" id="PF00881">
    <property type="entry name" value="Nitroreductase"/>
    <property type="match status" value="1"/>
</dbReference>
<feature type="domain" description="Nitroreductase" evidence="4">
    <location>
        <begin position="10"/>
        <end position="183"/>
    </location>
</feature>
<proteinExistence type="predicted"/>
<dbReference type="CDD" id="cd02062">
    <property type="entry name" value="Nitro_FMN_reductase"/>
    <property type="match status" value="1"/>
</dbReference>
<dbReference type="InterPro" id="IPR050627">
    <property type="entry name" value="Nitroreductase/BluB"/>
</dbReference>
<dbReference type="InterPro" id="IPR029479">
    <property type="entry name" value="Nitroreductase"/>
</dbReference>
<dbReference type="InterPro" id="IPR000415">
    <property type="entry name" value="Nitroreductase-like"/>
</dbReference>
<keyword evidence="6" id="KW-1185">Reference proteome</keyword>
<accession>A0A1I0CJB9</accession>
<reference evidence="5 6" key="1">
    <citation type="submission" date="2016-10" db="EMBL/GenBank/DDBJ databases">
        <authorList>
            <person name="de Groot N.N."/>
        </authorList>
    </citation>
    <scope>NUCLEOTIDE SEQUENCE [LARGE SCALE GENOMIC DNA]</scope>
    <source>
        <strain evidence="5 6">DSM 18979</strain>
    </source>
</reference>
<protein>
    <submittedName>
        <fullName evidence="5">Nitroreductase</fullName>
    </submittedName>
</protein>
<keyword evidence="1" id="KW-0285">Flavoprotein</keyword>
<dbReference type="AlphaFoldDB" id="A0A1I0CJB9"/>
<keyword evidence="3" id="KW-0560">Oxidoreductase</keyword>
<dbReference type="OrthoDB" id="9812105at2"/>
<evidence type="ECO:0000313" key="6">
    <source>
        <dbReference type="Proteomes" id="UP000199568"/>
    </source>
</evidence>
<dbReference type="RefSeq" id="WP_090442151.1">
    <property type="nucleotide sequence ID" value="NZ_FOHU01000005.1"/>
</dbReference>
<organism evidence="5 6">
    <name type="scientific">Natronincola peptidivorans</name>
    <dbReference type="NCBI Taxonomy" id="426128"/>
    <lineage>
        <taxon>Bacteria</taxon>
        <taxon>Bacillati</taxon>
        <taxon>Bacillota</taxon>
        <taxon>Clostridia</taxon>
        <taxon>Peptostreptococcales</taxon>
        <taxon>Natronincolaceae</taxon>
        <taxon>Natronincola</taxon>
    </lineage>
</organism>
<dbReference type="Proteomes" id="UP000199568">
    <property type="component" value="Unassembled WGS sequence"/>
</dbReference>
<dbReference type="EMBL" id="FOHU01000005">
    <property type="protein sequence ID" value="SET19258.1"/>
    <property type="molecule type" value="Genomic_DNA"/>
</dbReference>
<name>A0A1I0CJB9_9FIRM</name>
<dbReference type="SUPFAM" id="SSF55469">
    <property type="entry name" value="FMN-dependent nitroreductase-like"/>
    <property type="match status" value="1"/>
</dbReference>
<sequence length="207" mass="24293">MDIYEAICLRRTVRDFEDKEVKIDIIKRILDAGMRAPTNNHMREWEFVIVNDKTSRLKLIDKVERNTSESEIADDLDNWAQDQCQRKMYFDAIPKQYNMLLTSGCLILPFFRQREPLLKPGCLSSLNGFASIWMCIENILLAAVAEGIYGVTRIPFDEEIKHIKEVMKVPSDYEIPCYIALGYPNQNAKQIKQHHIKVEDRIHFNKW</sequence>
<keyword evidence="2" id="KW-0288">FMN</keyword>